<evidence type="ECO:0000313" key="1">
    <source>
        <dbReference type="EMBL" id="BAC97136.1"/>
    </source>
</evidence>
<organism evidence="1 2">
    <name type="scientific">Vibrio vulnificus (strain YJ016)</name>
    <dbReference type="NCBI Taxonomy" id="196600"/>
    <lineage>
        <taxon>Bacteria</taxon>
        <taxon>Pseudomonadati</taxon>
        <taxon>Pseudomonadota</taxon>
        <taxon>Gammaproteobacteria</taxon>
        <taxon>Vibrionales</taxon>
        <taxon>Vibrionaceae</taxon>
        <taxon>Vibrio</taxon>
    </lineage>
</organism>
<accession>Q7MDC6</accession>
<dbReference type="Proteomes" id="UP000002675">
    <property type="component" value="Chromosome II"/>
</dbReference>
<proteinExistence type="predicted"/>
<protein>
    <recommendedName>
        <fullName evidence="3">Cytochrome oxidase biogenesis cluster protein</fullName>
    </recommendedName>
</protein>
<evidence type="ECO:0008006" key="3">
    <source>
        <dbReference type="Google" id="ProtNLM"/>
    </source>
</evidence>
<evidence type="ECO:0000313" key="2">
    <source>
        <dbReference type="Proteomes" id="UP000002675"/>
    </source>
</evidence>
<dbReference type="STRING" id="672.VV93_v1c40490"/>
<gene>
    <name evidence="1" type="ordered locus">VVA1110</name>
</gene>
<name>Q7MDC6_VIBVY</name>
<reference evidence="1 2" key="1">
    <citation type="journal article" date="2003" name="Genome Res.">
        <title>Comparative genome analysis of Vibrio vulnificus, a marine pathogen.</title>
        <authorList>
            <person name="Chen C.Y."/>
            <person name="Wu K.M."/>
            <person name="Chang Y.C."/>
            <person name="Chang C.H."/>
            <person name="Tsai H.C."/>
            <person name="Liao T.L."/>
            <person name="Liu Y.M."/>
            <person name="Chen H.J."/>
            <person name="Shen A.B."/>
            <person name="Li J.C."/>
            <person name="Su T.L."/>
            <person name="Shao C.P."/>
            <person name="Lee C.T."/>
            <person name="Hor L.I."/>
            <person name="Tsai S.F."/>
        </authorList>
    </citation>
    <scope>NUCLEOTIDE SEQUENCE [LARGE SCALE GENOMIC DNA]</scope>
    <source>
        <strain evidence="1 2">YJ016</strain>
    </source>
</reference>
<sequence length="190" mass="21459">MFATYAFAARRCRMISTQNRGRFILLLLVLTFALPAIVAKVVLEQHWYQSGVSNKGELIEPYTTLQSLGQVNPFQGKGWQLAYLLPTSCEALCQQQLHLLGQNHLALGKYQERVEAVVWAFSPTTTNLKYEQVVITKQIESVLKPGDMVIVDPLGQLVMRYPLNATKSLIEQNKEILSDLRKLLKLSRVG</sequence>
<dbReference type="eggNOG" id="COG1999">
    <property type="taxonomic scope" value="Bacteria"/>
</dbReference>
<dbReference type="AlphaFoldDB" id="Q7MDC6"/>
<dbReference type="EMBL" id="BA000038">
    <property type="protein sequence ID" value="BAC97136.1"/>
    <property type="molecule type" value="Genomic_DNA"/>
</dbReference>
<dbReference type="HOGENOM" id="CLU_109681_2_0_6"/>
<dbReference type="KEGG" id="vvy:VVA1110"/>